<gene>
    <name evidence="3" type="ORF">SAMN04487949_1823</name>
</gene>
<feature type="compositionally biased region" description="Low complexity" evidence="2">
    <location>
        <begin position="52"/>
        <end position="86"/>
    </location>
</feature>
<dbReference type="AlphaFoldDB" id="A0A1G9TLS3"/>
<name>A0A1G9TLS3_9EURY</name>
<dbReference type="PROSITE" id="PS51257">
    <property type="entry name" value="PROKAR_LIPOPROTEIN"/>
    <property type="match status" value="1"/>
</dbReference>
<evidence type="ECO:0000256" key="1">
    <source>
        <dbReference type="SAM" id="Coils"/>
    </source>
</evidence>
<reference evidence="4" key="1">
    <citation type="submission" date="2016-10" db="EMBL/GenBank/DDBJ databases">
        <authorList>
            <person name="Varghese N."/>
            <person name="Submissions S."/>
        </authorList>
    </citation>
    <scope>NUCLEOTIDE SEQUENCE [LARGE SCALE GENOMIC DNA]</scope>
    <source>
        <strain evidence="4">CGMCC 1.10119</strain>
    </source>
</reference>
<keyword evidence="1" id="KW-0175">Coiled coil</keyword>
<feature type="region of interest" description="Disordered" evidence="2">
    <location>
        <begin position="19"/>
        <end position="88"/>
    </location>
</feature>
<sequence>MERRKLLLSGTALIAALAGCSSSGGDPLPTTTTTAEPTATPTATPTPEEPTAEPTPTDTPEPTDTAEPTEEPTPAGSEAAAASIEGARQDLREAHEIYVRRSDESDPSLLDIDATFGFHFPSVTNVVRKAERKLNRAEREGSRAQRTTVSKLRGVALFLSTAARAQANVGRAYEEFADGADDLISGSDADAEIPAIESELQELDAHLTTLNEQSRASDFDAFDAISGSVMRRKIEQFERERSSLQLFVTLFADFQEGIEQYEDAESEYHDGDDDDAVAIARGVSDLFEGIVDEIDEAELADSVADVADAVRTEAENWVTRADDLADEAAA</sequence>
<feature type="coiled-coil region" evidence="1">
    <location>
        <begin position="120"/>
        <end position="147"/>
    </location>
</feature>
<dbReference type="EMBL" id="FNHL01000002">
    <property type="protein sequence ID" value="SDM48620.1"/>
    <property type="molecule type" value="Genomic_DNA"/>
</dbReference>
<feature type="compositionally biased region" description="Low complexity" evidence="2">
    <location>
        <begin position="29"/>
        <end position="46"/>
    </location>
</feature>
<evidence type="ECO:0000313" key="4">
    <source>
        <dbReference type="Proteomes" id="UP000199451"/>
    </source>
</evidence>
<keyword evidence="4" id="KW-1185">Reference proteome</keyword>
<accession>A0A1G9TLS3</accession>
<dbReference type="Proteomes" id="UP000199451">
    <property type="component" value="Unassembled WGS sequence"/>
</dbReference>
<evidence type="ECO:0000313" key="3">
    <source>
        <dbReference type="EMBL" id="SDM48620.1"/>
    </source>
</evidence>
<dbReference type="STRING" id="660521.SAMN04487949_1823"/>
<organism evidence="3 4">
    <name type="scientific">Halogranum gelatinilyticum</name>
    <dbReference type="NCBI Taxonomy" id="660521"/>
    <lineage>
        <taxon>Archaea</taxon>
        <taxon>Methanobacteriati</taxon>
        <taxon>Methanobacteriota</taxon>
        <taxon>Stenosarchaea group</taxon>
        <taxon>Halobacteria</taxon>
        <taxon>Halobacteriales</taxon>
        <taxon>Haloferacaceae</taxon>
    </lineage>
</organism>
<evidence type="ECO:0000256" key="2">
    <source>
        <dbReference type="SAM" id="MobiDB-lite"/>
    </source>
</evidence>
<protein>
    <submittedName>
        <fullName evidence="3">Uncharacterized protein</fullName>
    </submittedName>
</protein>
<proteinExistence type="predicted"/>
<dbReference type="RefSeq" id="WP_089696833.1">
    <property type="nucleotide sequence ID" value="NZ_FNHL01000002.1"/>
</dbReference>